<feature type="region of interest" description="Disordered" evidence="1">
    <location>
        <begin position="381"/>
        <end position="407"/>
    </location>
</feature>
<evidence type="ECO:0000313" key="2">
    <source>
        <dbReference type="EMBL" id="KAJ8895219.1"/>
    </source>
</evidence>
<dbReference type="EMBL" id="JARBHB010000001">
    <property type="protein sequence ID" value="KAJ8895219.1"/>
    <property type="molecule type" value="Genomic_DNA"/>
</dbReference>
<feature type="region of interest" description="Disordered" evidence="1">
    <location>
        <begin position="80"/>
        <end position="119"/>
    </location>
</feature>
<feature type="compositionally biased region" description="Basic and acidic residues" evidence="1">
    <location>
        <begin position="148"/>
        <end position="170"/>
    </location>
</feature>
<gene>
    <name evidence="2" type="ORF">PR048_000544</name>
</gene>
<feature type="compositionally biased region" description="Basic and acidic residues" evidence="1">
    <location>
        <begin position="381"/>
        <end position="394"/>
    </location>
</feature>
<feature type="region of interest" description="Disordered" evidence="1">
    <location>
        <begin position="142"/>
        <end position="172"/>
    </location>
</feature>
<evidence type="ECO:0000256" key="1">
    <source>
        <dbReference type="SAM" id="MobiDB-lite"/>
    </source>
</evidence>
<sequence length="500" mass="55367">MGEKFIKSGFIVRPLGALLSALVPPITNTRAFVHAPVRVHTKVFVFPIRAAGAGLGACSVPRSCVGGRGVDQHGATRLDVIGGGGGGMERDGRGGLGGAKTAGRHGDGRSGEGSSRLATDIPGDAYARQKAKSKYIKRIRLKRASHKQSSDTHKTPCDRMKRRTGFDPQRRHFPGFSRVRIVTDDAAGSRRVFSSGKPCFPALSFRRCSRYNTARQFRTLRVEPLNGADPETADFCRCRRAWTPRLRADIVKQGRIPLGPCYNRHVPCSRTSSLLCPHSRHDIRTQFAATTYLQSCPNKCEDRGQPRTTHEKEIETLLFSQAKDDVERPGWLRTTNLRVPTLHCFSANTSCENGMMRRRRISGLSHLKSMTILLRTGDRGHARTNEDVARDVTRSRGPNSARDVRWERGDPWTGGHGSCSRAHNLCSPPHARGSYSDPSLVMHQCAPFVVLLPAEKSISRVYPVLPALSFRRRSIFILINSQYLAAKSRPNLFTSLLNLC</sequence>
<dbReference type="Proteomes" id="UP001159363">
    <property type="component" value="Chromosome 1"/>
</dbReference>
<accession>A0ABQ9IEY4</accession>
<evidence type="ECO:0000313" key="3">
    <source>
        <dbReference type="Proteomes" id="UP001159363"/>
    </source>
</evidence>
<protein>
    <submittedName>
        <fullName evidence="2">Uncharacterized protein</fullName>
    </submittedName>
</protein>
<comment type="caution">
    <text evidence="2">The sequence shown here is derived from an EMBL/GenBank/DDBJ whole genome shotgun (WGS) entry which is preliminary data.</text>
</comment>
<proteinExistence type="predicted"/>
<name>A0ABQ9IEY4_9NEOP</name>
<reference evidence="2 3" key="1">
    <citation type="submission" date="2023-02" db="EMBL/GenBank/DDBJ databases">
        <title>LHISI_Scaffold_Assembly.</title>
        <authorList>
            <person name="Stuart O.P."/>
            <person name="Cleave R."/>
            <person name="Magrath M.J.L."/>
            <person name="Mikheyev A.S."/>
        </authorList>
    </citation>
    <scope>NUCLEOTIDE SEQUENCE [LARGE SCALE GENOMIC DNA]</scope>
    <source>
        <strain evidence="2">Daus_M_001</strain>
        <tissue evidence="2">Leg muscle</tissue>
    </source>
</reference>
<organism evidence="2 3">
    <name type="scientific">Dryococelus australis</name>
    <dbReference type="NCBI Taxonomy" id="614101"/>
    <lineage>
        <taxon>Eukaryota</taxon>
        <taxon>Metazoa</taxon>
        <taxon>Ecdysozoa</taxon>
        <taxon>Arthropoda</taxon>
        <taxon>Hexapoda</taxon>
        <taxon>Insecta</taxon>
        <taxon>Pterygota</taxon>
        <taxon>Neoptera</taxon>
        <taxon>Polyneoptera</taxon>
        <taxon>Phasmatodea</taxon>
        <taxon>Verophasmatodea</taxon>
        <taxon>Anareolatae</taxon>
        <taxon>Phasmatidae</taxon>
        <taxon>Eurycanthinae</taxon>
        <taxon>Dryococelus</taxon>
    </lineage>
</organism>
<keyword evidence="3" id="KW-1185">Reference proteome</keyword>